<dbReference type="InterPro" id="IPR028082">
    <property type="entry name" value="Peripla_BP_I"/>
</dbReference>
<evidence type="ECO:0000259" key="4">
    <source>
        <dbReference type="PROSITE" id="PS50932"/>
    </source>
</evidence>
<dbReference type="CDD" id="cd01392">
    <property type="entry name" value="HTH_LacI"/>
    <property type="match status" value="1"/>
</dbReference>
<dbReference type="InterPro" id="IPR046335">
    <property type="entry name" value="LacI/GalR-like_sensor"/>
</dbReference>
<dbReference type="GO" id="GO:0003700">
    <property type="term" value="F:DNA-binding transcription factor activity"/>
    <property type="evidence" value="ECO:0007669"/>
    <property type="project" value="TreeGrafter"/>
</dbReference>
<dbReference type="PANTHER" id="PTHR30146:SF153">
    <property type="entry name" value="LACTOSE OPERON REPRESSOR"/>
    <property type="match status" value="1"/>
</dbReference>
<keyword evidence="2" id="KW-0238">DNA-binding</keyword>
<evidence type="ECO:0000256" key="3">
    <source>
        <dbReference type="ARBA" id="ARBA00023163"/>
    </source>
</evidence>
<dbReference type="EMBL" id="CP108195">
    <property type="protein sequence ID" value="WTS10832.1"/>
    <property type="molecule type" value="Genomic_DNA"/>
</dbReference>
<feature type="domain" description="HTH lacI-type" evidence="4">
    <location>
        <begin position="9"/>
        <end position="64"/>
    </location>
</feature>
<dbReference type="GO" id="GO:0000976">
    <property type="term" value="F:transcription cis-regulatory region binding"/>
    <property type="evidence" value="ECO:0007669"/>
    <property type="project" value="TreeGrafter"/>
</dbReference>
<dbReference type="AlphaFoldDB" id="A0AAU1U320"/>
<sequence length="336" mass="35534">MAARAEKRVTISDVARRSGVSIATVSYVLNDRPDKTTPATRARVLAAAEELGYVPNAAAASLRRGHSKIVLIVVDPTYTGEVSGRTIEYITGGVGSLGYTVLVHTKTSEAQLCDTVRAVQPFGVVLLTFVSADTHTRLTALGAQHVLGLTPLADADQEGDRFWERNIGAAQVSHLAERGHQHIGYVLPAEPSPRLSVARSRLSGAIDECTRRGLPTPTTVSFRLDRNAIAGGIPALLSSGITAVCVHEDRMGLAVLAALTDLGLSAPADLAVMGADNTPESRLATPQLSSAWIPDTDYGRHARQWLSAVTAGEHVDAASMLHNVLPPAQVAHRQST</sequence>
<dbReference type="Pfam" id="PF13377">
    <property type="entry name" value="Peripla_BP_3"/>
    <property type="match status" value="1"/>
</dbReference>
<dbReference type="InterPro" id="IPR000843">
    <property type="entry name" value="HTH_LacI"/>
</dbReference>
<dbReference type="PROSITE" id="PS50932">
    <property type="entry name" value="HTH_LACI_2"/>
    <property type="match status" value="1"/>
</dbReference>
<protein>
    <submittedName>
        <fullName evidence="5">LacI family transcriptional regulator</fullName>
    </submittedName>
</protein>
<dbReference type="Pfam" id="PF00356">
    <property type="entry name" value="LacI"/>
    <property type="match status" value="1"/>
</dbReference>
<evidence type="ECO:0000256" key="1">
    <source>
        <dbReference type="ARBA" id="ARBA00023015"/>
    </source>
</evidence>
<name>A0AAU1U320_9ACTN</name>
<dbReference type="PANTHER" id="PTHR30146">
    <property type="entry name" value="LACI-RELATED TRANSCRIPTIONAL REPRESSOR"/>
    <property type="match status" value="1"/>
</dbReference>
<dbReference type="SUPFAM" id="SSF53822">
    <property type="entry name" value="Periplasmic binding protein-like I"/>
    <property type="match status" value="1"/>
</dbReference>
<dbReference type="SUPFAM" id="SSF47413">
    <property type="entry name" value="lambda repressor-like DNA-binding domains"/>
    <property type="match status" value="1"/>
</dbReference>
<gene>
    <name evidence="5" type="ORF">OHU69_06975</name>
</gene>
<dbReference type="InterPro" id="IPR010982">
    <property type="entry name" value="Lambda_DNA-bd_dom_sf"/>
</dbReference>
<organism evidence="5">
    <name type="scientific">Streptomyces sp. NBC_00119</name>
    <dbReference type="NCBI Taxonomy" id="2975659"/>
    <lineage>
        <taxon>Bacteria</taxon>
        <taxon>Bacillati</taxon>
        <taxon>Actinomycetota</taxon>
        <taxon>Actinomycetes</taxon>
        <taxon>Kitasatosporales</taxon>
        <taxon>Streptomycetaceae</taxon>
        <taxon>Streptomyces</taxon>
    </lineage>
</organism>
<reference evidence="5" key="1">
    <citation type="submission" date="2022-10" db="EMBL/GenBank/DDBJ databases">
        <title>The complete genomes of actinobacterial strains from the NBC collection.</title>
        <authorList>
            <person name="Joergensen T.S."/>
            <person name="Alvarez Arevalo M."/>
            <person name="Sterndorff E.B."/>
            <person name="Faurdal D."/>
            <person name="Vuksanovic O."/>
            <person name="Mourched A.-S."/>
            <person name="Charusanti P."/>
            <person name="Shaw S."/>
            <person name="Blin K."/>
            <person name="Weber T."/>
        </authorList>
    </citation>
    <scope>NUCLEOTIDE SEQUENCE</scope>
    <source>
        <strain evidence="5">NBC_00119</strain>
    </source>
</reference>
<accession>A0AAU1U320</accession>
<keyword evidence="1" id="KW-0805">Transcription regulation</keyword>
<evidence type="ECO:0000256" key="2">
    <source>
        <dbReference type="ARBA" id="ARBA00023125"/>
    </source>
</evidence>
<dbReference type="PROSITE" id="PS00356">
    <property type="entry name" value="HTH_LACI_1"/>
    <property type="match status" value="1"/>
</dbReference>
<proteinExistence type="predicted"/>
<dbReference type="Gene3D" id="1.10.260.40">
    <property type="entry name" value="lambda repressor-like DNA-binding domains"/>
    <property type="match status" value="1"/>
</dbReference>
<dbReference type="Gene3D" id="3.40.50.2300">
    <property type="match status" value="2"/>
</dbReference>
<keyword evidence="3" id="KW-0804">Transcription</keyword>
<evidence type="ECO:0000313" key="5">
    <source>
        <dbReference type="EMBL" id="WTS10832.1"/>
    </source>
</evidence>
<dbReference type="PRINTS" id="PR00036">
    <property type="entry name" value="HTHLACI"/>
</dbReference>
<dbReference type="CDD" id="cd06267">
    <property type="entry name" value="PBP1_LacI_sugar_binding-like"/>
    <property type="match status" value="1"/>
</dbReference>
<dbReference type="SMART" id="SM00354">
    <property type="entry name" value="HTH_LACI"/>
    <property type="match status" value="1"/>
</dbReference>